<dbReference type="AlphaFoldDB" id="A0A368GSX1"/>
<protein>
    <submittedName>
        <fullName evidence="1">Uncharacterized protein</fullName>
    </submittedName>
</protein>
<dbReference type="EMBL" id="JOJR01000087">
    <property type="protein sequence ID" value="RCN46037.1"/>
    <property type="molecule type" value="Genomic_DNA"/>
</dbReference>
<dbReference type="GO" id="GO:0003676">
    <property type="term" value="F:nucleic acid binding"/>
    <property type="evidence" value="ECO:0007669"/>
    <property type="project" value="InterPro"/>
</dbReference>
<dbReference type="STRING" id="29170.A0A368GSX1"/>
<gene>
    <name evidence="1" type="ORF">ANCCAN_07903</name>
</gene>
<evidence type="ECO:0000313" key="1">
    <source>
        <dbReference type="EMBL" id="RCN46037.1"/>
    </source>
</evidence>
<proteinExistence type="predicted"/>
<keyword evidence="2" id="KW-1185">Reference proteome</keyword>
<sequence length="149" mass="17265">MTTDWSKPIICTDEQKFNLDGLDERRSYWNGLRKNPISFSRRNFGGRSFMAWNDFSAKNRLEVAFVSGPMDSMEFQDSLHRQGLSFVRDIVDRSYRRGACQPDNLRLAFRERRERHGLPQVQPGPELNGELIERPSTKGLLQLSSISNN</sequence>
<reference evidence="1 2" key="1">
    <citation type="submission" date="2014-10" db="EMBL/GenBank/DDBJ databases">
        <title>Draft genome of the hookworm Ancylostoma caninum.</title>
        <authorList>
            <person name="Mitreva M."/>
        </authorList>
    </citation>
    <scope>NUCLEOTIDE SEQUENCE [LARGE SCALE GENOMIC DNA]</scope>
    <source>
        <strain evidence="1 2">Baltimore</strain>
    </source>
</reference>
<dbReference type="Gene3D" id="3.30.420.10">
    <property type="entry name" value="Ribonuclease H-like superfamily/Ribonuclease H"/>
    <property type="match status" value="1"/>
</dbReference>
<dbReference type="Proteomes" id="UP000252519">
    <property type="component" value="Unassembled WGS sequence"/>
</dbReference>
<name>A0A368GSX1_ANCCA</name>
<organism evidence="1 2">
    <name type="scientific">Ancylostoma caninum</name>
    <name type="common">Dog hookworm</name>
    <dbReference type="NCBI Taxonomy" id="29170"/>
    <lineage>
        <taxon>Eukaryota</taxon>
        <taxon>Metazoa</taxon>
        <taxon>Ecdysozoa</taxon>
        <taxon>Nematoda</taxon>
        <taxon>Chromadorea</taxon>
        <taxon>Rhabditida</taxon>
        <taxon>Rhabditina</taxon>
        <taxon>Rhabditomorpha</taxon>
        <taxon>Strongyloidea</taxon>
        <taxon>Ancylostomatidae</taxon>
        <taxon>Ancylostomatinae</taxon>
        <taxon>Ancylostoma</taxon>
    </lineage>
</organism>
<comment type="caution">
    <text evidence="1">The sequence shown here is derived from an EMBL/GenBank/DDBJ whole genome shotgun (WGS) entry which is preliminary data.</text>
</comment>
<evidence type="ECO:0000313" key="2">
    <source>
        <dbReference type="Proteomes" id="UP000252519"/>
    </source>
</evidence>
<dbReference type="InterPro" id="IPR036397">
    <property type="entry name" value="RNaseH_sf"/>
</dbReference>
<accession>A0A368GSX1</accession>
<dbReference type="OrthoDB" id="106945at2759"/>